<dbReference type="Proteomes" id="UP001157502">
    <property type="component" value="Chromosome 11"/>
</dbReference>
<evidence type="ECO:0000313" key="2">
    <source>
        <dbReference type="Proteomes" id="UP001157502"/>
    </source>
</evidence>
<organism evidence="1 2">
    <name type="scientific">Dallia pectoralis</name>
    <name type="common">Alaska blackfish</name>
    <dbReference type="NCBI Taxonomy" id="75939"/>
    <lineage>
        <taxon>Eukaryota</taxon>
        <taxon>Metazoa</taxon>
        <taxon>Chordata</taxon>
        <taxon>Craniata</taxon>
        <taxon>Vertebrata</taxon>
        <taxon>Euteleostomi</taxon>
        <taxon>Actinopterygii</taxon>
        <taxon>Neopterygii</taxon>
        <taxon>Teleostei</taxon>
        <taxon>Protacanthopterygii</taxon>
        <taxon>Esociformes</taxon>
        <taxon>Umbridae</taxon>
        <taxon>Dallia</taxon>
    </lineage>
</organism>
<comment type="caution">
    <text evidence="1">The sequence shown here is derived from an EMBL/GenBank/DDBJ whole genome shotgun (WGS) entry which is preliminary data.</text>
</comment>
<sequence>MLHVVSPGNLRISKLGTDEVARPLGHNNLNRGSSAVQCGRLYLNLGRDLTRHENKRGLSPPVRTNQNFPRSFVPMAATVTRIDLGDVFEAGGMPSPRPKRSVSVRIDVH</sequence>
<protein>
    <submittedName>
        <fullName evidence="1">Uncharacterized protein</fullName>
    </submittedName>
</protein>
<keyword evidence="2" id="KW-1185">Reference proteome</keyword>
<dbReference type="EMBL" id="CM055738">
    <property type="protein sequence ID" value="KAJ8004567.1"/>
    <property type="molecule type" value="Genomic_DNA"/>
</dbReference>
<accession>A0ACC2GM10</accession>
<proteinExistence type="predicted"/>
<reference evidence="1" key="1">
    <citation type="submission" date="2021-05" db="EMBL/GenBank/DDBJ databases">
        <authorList>
            <person name="Pan Q."/>
            <person name="Jouanno E."/>
            <person name="Zahm M."/>
            <person name="Klopp C."/>
            <person name="Cabau C."/>
            <person name="Louis A."/>
            <person name="Berthelot C."/>
            <person name="Parey E."/>
            <person name="Roest Crollius H."/>
            <person name="Montfort J."/>
            <person name="Robinson-Rechavi M."/>
            <person name="Bouchez O."/>
            <person name="Lampietro C."/>
            <person name="Lopez Roques C."/>
            <person name="Donnadieu C."/>
            <person name="Postlethwait J."/>
            <person name="Bobe J."/>
            <person name="Dillon D."/>
            <person name="Chandos A."/>
            <person name="von Hippel F."/>
            <person name="Guiguen Y."/>
        </authorList>
    </citation>
    <scope>NUCLEOTIDE SEQUENCE</scope>
    <source>
        <strain evidence="1">YG-Jan2019</strain>
    </source>
</reference>
<gene>
    <name evidence="1" type="ORF">DPEC_G00137620</name>
</gene>
<evidence type="ECO:0000313" key="1">
    <source>
        <dbReference type="EMBL" id="KAJ8004567.1"/>
    </source>
</evidence>
<name>A0ACC2GM10_DALPE</name>